<organism evidence="7 8">
    <name type="scientific">Paenimyroides ceti</name>
    <dbReference type="NCBI Taxonomy" id="395087"/>
    <lineage>
        <taxon>Bacteria</taxon>
        <taxon>Pseudomonadati</taxon>
        <taxon>Bacteroidota</taxon>
        <taxon>Flavobacteriia</taxon>
        <taxon>Flavobacteriales</taxon>
        <taxon>Flavobacteriaceae</taxon>
        <taxon>Paenimyroides</taxon>
    </lineage>
</organism>
<dbReference type="Proteomes" id="UP001242368">
    <property type="component" value="Unassembled WGS sequence"/>
</dbReference>
<dbReference type="PANTHER" id="PTHR42839">
    <property type="entry name" value="ISOCHORISMATE SYNTHASE ENTC"/>
    <property type="match status" value="1"/>
</dbReference>
<accession>A0ABT8CWI3</accession>
<gene>
    <name evidence="7" type="ORF">QW060_09660</name>
</gene>
<comment type="similarity">
    <text evidence="2">Belongs to the isochorismate synthase family.</text>
</comment>
<keyword evidence="8" id="KW-1185">Reference proteome</keyword>
<dbReference type="NCBIfam" id="TIGR00543">
    <property type="entry name" value="isochor_syn"/>
    <property type="match status" value="1"/>
</dbReference>
<evidence type="ECO:0000313" key="7">
    <source>
        <dbReference type="EMBL" id="MDN3707394.1"/>
    </source>
</evidence>
<dbReference type="Pfam" id="PF00425">
    <property type="entry name" value="Chorismate_bind"/>
    <property type="match status" value="1"/>
</dbReference>
<evidence type="ECO:0000256" key="4">
    <source>
        <dbReference type="ARBA" id="ARBA00023235"/>
    </source>
</evidence>
<comment type="caution">
    <text evidence="7">The sequence shown here is derived from an EMBL/GenBank/DDBJ whole genome shotgun (WGS) entry which is preliminary data.</text>
</comment>
<name>A0ABT8CWI3_9FLAO</name>
<evidence type="ECO:0000256" key="2">
    <source>
        <dbReference type="ARBA" id="ARBA00005297"/>
    </source>
</evidence>
<dbReference type="InterPro" id="IPR004561">
    <property type="entry name" value="IsoChor_synthase"/>
</dbReference>
<sequence length="354" mass="40709">MRSVFDRAAAALDTKKPFVLYAKPESDILTAFFQQTTEVYYTNDLTEKGFVFSSFLDDRGILFPENRCDIFTENVPNEFVDLPYFSDNEPDVDVADFHKRLVQNGVNAILYGKMDKVVLSRREQVKIDEDKILVYYKRILQNYPTAFRYLFYHPEVGLWMGATPEQLLKKTKDIIETVALAGTQVYDKNKEAHWQPKEQLEQQIVTDFIEESILPYVSDVSKSLPYTYRAGSLVHIKTDIKGRLLSDSNFVKVVKALHPTPALCGFPKAEARNFIVQNEGYPREFYSGFLGEINYDYAKKTSGNSNLFVNLRCMQFKKNSAYLYIGGGITKDSDPEKEFIETINKSKIMKRVLG</sequence>
<dbReference type="InterPro" id="IPR015890">
    <property type="entry name" value="Chorismate_C"/>
</dbReference>
<dbReference type="Gene3D" id="3.60.120.10">
    <property type="entry name" value="Anthranilate synthase"/>
    <property type="match status" value="1"/>
</dbReference>
<keyword evidence="4 7" id="KW-0413">Isomerase</keyword>
<dbReference type="EC" id="5.4.4.2" evidence="3"/>
<dbReference type="SUPFAM" id="SSF56322">
    <property type="entry name" value="ADC synthase"/>
    <property type="match status" value="1"/>
</dbReference>
<evidence type="ECO:0000256" key="1">
    <source>
        <dbReference type="ARBA" id="ARBA00000799"/>
    </source>
</evidence>
<dbReference type="RefSeq" id="WP_290363369.1">
    <property type="nucleotide sequence ID" value="NZ_JAUFQU010000001.1"/>
</dbReference>
<comment type="catalytic activity">
    <reaction evidence="1">
        <text>chorismate = isochorismate</text>
        <dbReference type="Rhea" id="RHEA:18985"/>
        <dbReference type="ChEBI" id="CHEBI:29748"/>
        <dbReference type="ChEBI" id="CHEBI:29780"/>
        <dbReference type="EC" id="5.4.4.2"/>
    </reaction>
</comment>
<dbReference type="GO" id="GO:0008909">
    <property type="term" value="F:isochorismate synthase activity"/>
    <property type="evidence" value="ECO:0007669"/>
    <property type="project" value="UniProtKB-EC"/>
</dbReference>
<evidence type="ECO:0000256" key="5">
    <source>
        <dbReference type="ARBA" id="ARBA00041564"/>
    </source>
</evidence>
<dbReference type="InterPro" id="IPR005801">
    <property type="entry name" value="ADC_synthase"/>
</dbReference>
<protein>
    <recommendedName>
        <fullName evidence="3">isochorismate synthase</fullName>
        <ecNumber evidence="3">5.4.4.2</ecNumber>
    </recommendedName>
    <alternativeName>
        <fullName evidence="5">Isochorismate mutase</fullName>
    </alternativeName>
</protein>
<dbReference type="PANTHER" id="PTHR42839:SF2">
    <property type="entry name" value="ISOCHORISMATE SYNTHASE ENTC"/>
    <property type="match status" value="1"/>
</dbReference>
<reference evidence="8" key="1">
    <citation type="journal article" date="2019" name="Int. J. Syst. Evol. Microbiol.">
        <title>The Global Catalogue of Microorganisms (GCM) 10K type strain sequencing project: providing services to taxonomists for standard genome sequencing and annotation.</title>
        <authorList>
            <consortium name="The Broad Institute Genomics Platform"/>
            <consortium name="The Broad Institute Genome Sequencing Center for Infectious Disease"/>
            <person name="Wu L."/>
            <person name="Ma J."/>
        </authorList>
    </citation>
    <scope>NUCLEOTIDE SEQUENCE [LARGE SCALE GENOMIC DNA]</scope>
    <source>
        <strain evidence="8">CECT 7184</strain>
    </source>
</reference>
<feature type="domain" description="Chorismate-utilising enzyme C-terminal" evidence="6">
    <location>
        <begin position="98"/>
        <end position="345"/>
    </location>
</feature>
<evidence type="ECO:0000259" key="6">
    <source>
        <dbReference type="Pfam" id="PF00425"/>
    </source>
</evidence>
<evidence type="ECO:0000313" key="8">
    <source>
        <dbReference type="Proteomes" id="UP001242368"/>
    </source>
</evidence>
<evidence type="ECO:0000256" key="3">
    <source>
        <dbReference type="ARBA" id="ARBA00012824"/>
    </source>
</evidence>
<dbReference type="EMBL" id="JAUFQU010000001">
    <property type="protein sequence ID" value="MDN3707394.1"/>
    <property type="molecule type" value="Genomic_DNA"/>
</dbReference>
<proteinExistence type="inferred from homology"/>